<dbReference type="InParanoid" id="N1J8F3"/>
<proteinExistence type="predicted"/>
<feature type="region of interest" description="Disordered" evidence="1">
    <location>
        <begin position="81"/>
        <end position="107"/>
    </location>
</feature>
<dbReference type="EMBL" id="CAUH01002500">
    <property type="protein sequence ID" value="CCU76406.1"/>
    <property type="molecule type" value="Genomic_DNA"/>
</dbReference>
<evidence type="ECO:0000313" key="2">
    <source>
        <dbReference type="EMBL" id="CCU76406.1"/>
    </source>
</evidence>
<protein>
    <submittedName>
        <fullName evidence="2">EKA-like protein</fullName>
    </submittedName>
</protein>
<feature type="region of interest" description="Disordered" evidence="1">
    <location>
        <begin position="262"/>
        <end position="294"/>
    </location>
</feature>
<dbReference type="AlphaFoldDB" id="N1J8F3"/>
<feature type="compositionally biased region" description="Polar residues" evidence="1">
    <location>
        <begin position="274"/>
        <end position="290"/>
    </location>
</feature>
<reference evidence="2 3" key="1">
    <citation type="journal article" date="2010" name="Science">
        <title>Genome expansion and gene loss in powdery mildew fungi reveal tradeoffs in extreme parasitism.</title>
        <authorList>
            <person name="Spanu P.D."/>
            <person name="Abbott J.C."/>
            <person name="Amselem J."/>
            <person name="Burgis T.A."/>
            <person name="Soanes D.M."/>
            <person name="Stueber K."/>
            <person name="Ver Loren van Themaat E."/>
            <person name="Brown J.K.M."/>
            <person name="Butcher S.A."/>
            <person name="Gurr S.J."/>
            <person name="Lebrun M.-H."/>
            <person name="Ridout C.J."/>
            <person name="Schulze-Lefert P."/>
            <person name="Talbot N.J."/>
            <person name="Ahmadinejad N."/>
            <person name="Ametz C."/>
            <person name="Barton G.R."/>
            <person name="Benjdia M."/>
            <person name="Bidzinski P."/>
            <person name="Bindschedler L.V."/>
            <person name="Both M."/>
            <person name="Brewer M.T."/>
            <person name="Cadle-Davidson L."/>
            <person name="Cadle-Davidson M.M."/>
            <person name="Collemare J."/>
            <person name="Cramer R."/>
            <person name="Frenkel O."/>
            <person name="Godfrey D."/>
            <person name="Harriman J."/>
            <person name="Hoede C."/>
            <person name="King B.C."/>
            <person name="Klages S."/>
            <person name="Kleemann J."/>
            <person name="Knoll D."/>
            <person name="Koti P.S."/>
            <person name="Kreplak J."/>
            <person name="Lopez-Ruiz F.J."/>
            <person name="Lu X."/>
            <person name="Maekawa T."/>
            <person name="Mahanil S."/>
            <person name="Micali C."/>
            <person name="Milgroom M.G."/>
            <person name="Montana G."/>
            <person name="Noir S."/>
            <person name="O'Connell R.J."/>
            <person name="Oberhaensli S."/>
            <person name="Parlange F."/>
            <person name="Pedersen C."/>
            <person name="Quesneville H."/>
            <person name="Reinhardt R."/>
            <person name="Rott M."/>
            <person name="Sacristan S."/>
            <person name="Schmidt S.M."/>
            <person name="Schoen M."/>
            <person name="Skamnioti P."/>
            <person name="Sommer H."/>
            <person name="Stephens A."/>
            <person name="Takahara H."/>
            <person name="Thordal-Christensen H."/>
            <person name="Vigouroux M."/>
            <person name="Wessling R."/>
            <person name="Wicker T."/>
            <person name="Panstruga R."/>
        </authorList>
    </citation>
    <scope>NUCLEOTIDE SEQUENCE [LARGE SCALE GENOMIC DNA]</scope>
    <source>
        <strain evidence="2">DH14</strain>
    </source>
</reference>
<comment type="caution">
    <text evidence="2">The sequence shown here is derived from an EMBL/GenBank/DDBJ whole genome shotgun (WGS) entry which is preliminary data.</text>
</comment>
<feature type="region of interest" description="Disordered" evidence="1">
    <location>
        <begin position="134"/>
        <end position="193"/>
    </location>
</feature>
<evidence type="ECO:0000313" key="3">
    <source>
        <dbReference type="Proteomes" id="UP000015441"/>
    </source>
</evidence>
<dbReference type="Proteomes" id="UP000015441">
    <property type="component" value="Unassembled WGS sequence"/>
</dbReference>
<organism evidence="2 3">
    <name type="scientific">Blumeria graminis f. sp. hordei (strain DH14)</name>
    <name type="common">Barley powdery mildew</name>
    <name type="synonym">Oidium monilioides f. sp. hordei</name>
    <dbReference type="NCBI Taxonomy" id="546991"/>
    <lineage>
        <taxon>Eukaryota</taxon>
        <taxon>Fungi</taxon>
        <taxon>Dikarya</taxon>
        <taxon>Ascomycota</taxon>
        <taxon>Pezizomycotina</taxon>
        <taxon>Leotiomycetes</taxon>
        <taxon>Erysiphales</taxon>
        <taxon>Erysiphaceae</taxon>
        <taxon>Blumeria</taxon>
        <taxon>Blumeria hordei</taxon>
    </lineage>
</organism>
<dbReference type="HOGENOM" id="CLU_879953_0_0_1"/>
<keyword evidence="3" id="KW-1185">Reference proteome</keyword>
<evidence type="ECO:0000256" key="1">
    <source>
        <dbReference type="SAM" id="MobiDB-lite"/>
    </source>
</evidence>
<gene>
    <name evidence="2" type="ORF">BGHDH14_bgh03817</name>
</gene>
<accession>N1J8F3</accession>
<name>N1J8F3_BLUG1</name>
<sequence length="316" mass="33661">MPPTRKTHKNAISGTAKDRINKPYKLHESIQIIARKKLTEKGIEVSDQNLDTIEAALEAKGGNIPEVEMLDAEVLKLKSLSDSRWDSSSPDDAEKASGPAETSRETIIAPEKRATVPTLPRLVEVRSSKGAEIVTNKASTAPESVAEKAVPSTTTAEAKNASRPKPPPASIPGTAECHNHSSGGAPTGTKPIHPPEIEALLEAERKRAANTSARLEIGSTVLKTLESVILSMKTTDNKEYLDAMNLCLRGALAHFLRTETTPVPTSRPLHPIGQQASNSGPSPPATTRTANPAVAVPQVTSTWATVARKGLPNSRR</sequence>
<feature type="region of interest" description="Disordered" evidence="1">
    <location>
        <begin position="1"/>
        <end position="20"/>
    </location>
</feature>